<accession>A0A932GRM4</accession>
<dbReference type="SUPFAM" id="SSF53850">
    <property type="entry name" value="Periplasmic binding protein-like II"/>
    <property type="match status" value="1"/>
</dbReference>
<sequence>MHCGFRTGWRVCARMLGFLGILWAGAWLYPQGAAAASPGGAPAADPLARIVEGAKREGVVDVALQSSLTPQGVAAIQEGIRKKYGVDLKINYTPTRSYPRIQAQALTEHKAGTPPSHDLITLEDFRLFALAEAGAVERVDWGPYLVSKTPREVVVFGGSGLVVNTTYLGLLYNPKVVSPQEAPASLRDLTNPKWRGKVLVPPYPLVWMPLVIPLGRQTSLSVVEGIMKNGAVVAEWPTAINRFTLGEYPIVALISETFAHQLKAKGLSAGFRPMDVALMNQHNVAVRTGARHPNAAKLLAAFLAGPEALKIWQEVASAPNLHYRGQSLFELGPEWEGVRPWLWTPERVRYMSTPEAEAWEGEIGRLLTRK</sequence>
<dbReference type="PANTHER" id="PTHR30006:SF25">
    <property type="entry name" value="PHOSPHOGLYCERATE TRANSPORT REGULATORY PROTEIN PGTC"/>
    <property type="match status" value="1"/>
</dbReference>
<keyword evidence="1" id="KW-0732">Signal</keyword>
<gene>
    <name evidence="2" type="ORF">HYY65_11600</name>
</gene>
<dbReference type="Proteomes" id="UP000741360">
    <property type="component" value="Unassembled WGS sequence"/>
</dbReference>
<dbReference type="AlphaFoldDB" id="A0A932GRM4"/>
<dbReference type="Pfam" id="PF13416">
    <property type="entry name" value="SBP_bac_8"/>
    <property type="match status" value="1"/>
</dbReference>
<dbReference type="EMBL" id="JACPSX010000219">
    <property type="protein sequence ID" value="MBI3015675.1"/>
    <property type="molecule type" value="Genomic_DNA"/>
</dbReference>
<evidence type="ECO:0000256" key="1">
    <source>
        <dbReference type="ARBA" id="ARBA00022729"/>
    </source>
</evidence>
<reference evidence="2" key="1">
    <citation type="submission" date="2020-07" db="EMBL/GenBank/DDBJ databases">
        <title>Huge and variable diversity of episymbiotic CPR bacteria and DPANN archaea in groundwater ecosystems.</title>
        <authorList>
            <person name="He C.Y."/>
            <person name="Keren R."/>
            <person name="Whittaker M."/>
            <person name="Farag I.F."/>
            <person name="Doudna J."/>
            <person name="Cate J.H.D."/>
            <person name="Banfield J.F."/>
        </authorList>
    </citation>
    <scope>NUCLEOTIDE SEQUENCE</scope>
    <source>
        <strain evidence="2">NC_groundwater_717_Ag_S-0.2um_59_8</strain>
    </source>
</reference>
<dbReference type="Gene3D" id="3.40.190.10">
    <property type="entry name" value="Periplasmic binding protein-like II"/>
    <property type="match status" value="2"/>
</dbReference>
<dbReference type="PANTHER" id="PTHR30006">
    <property type="entry name" value="THIAMINE-BINDING PERIPLASMIC PROTEIN-RELATED"/>
    <property type="match status" value="1"/>
</dbReference>
<organism evidence="2 3">
    <name type="scientific">Tectimicrobiota bacterium</name>
    <dbReference type="NCBI Taxonomy" id="2528274"/>
    <lineage>
        <taxon>Bacteria</taxon>
        <taxon>Pseudomonadati</taxon>
        <taxon>Nitrospinota/Tectimicrobiota group</taxon>
        <taxon>Candidatus Tectimicrobiota</taxon>
    </lineage>
</organism>
<evidence type="ECO:0000313" key="2">
    <source>
        <dbReference type="EMBL" id="MBI3015675.1"/>
    </source>
</evidence>
<comment type="caution">
    <text evidence="2">The sequence shown here is derived from an EMBL/GenBank/DDBJ whole genome shotgun (WGS) entry which is preliminary data.</text>
</comment>
<name>A0A932GRM4_UNCTE</name>
<proteinExistence type="predicted"/>
<evidence type="ECO:0000313" key="3">
    <source>
        <dbReference type="Proteomes" id="UP000741360"/>
    </source>
</evidence>
<dbReference type="GO" id="GO:0030288">
    <property type="term" value="C:outer membrane-bounded periplasmic space"/>
    <property type="evidence" value="ECO:0007669"/>
    <property type="project" value="TreeGrafter"/>
</dbReference>
<protein>
    <submittedName>
        <fullName evidence="2">Extracellular solute-binding protein</fullName>
    </submittedName>
</protein>
<dbReference type="InterPro" id="IPR006059">
    <property type="entry name" value="SBP"/>
</dbReference>